<evidence type="ECO:0000313" key="3">
    <source>
        <dbReference type="Proteomes" id="UP001207742"/>
    </source>
</evidence>
<keyword evidence="3" id="KW-1185">Reference proteome</keyword>
<feature type="transmembrane region" description="Helical" evidence="1">
    <location>
        <begin position="7"/>
        <end position="33"/>
    </location>
</feature>
<reference evidence="2 3" key="1">
    <citation type="submission" date="2022-10" db="EMBL/GenBank/DDBJ databases">
        <title>Chitinophaga nivalis PC15 sp. nov., isolated from Pyeongchang county, South Korea.</title>
        <authorList>
            <person name="Trinh H.N."/>
        </authorList>
    </citation>
    <scope>NUCLEOTIDE SEQUENCE [LARGE SCALE GENOMIC DNA]</scope>
    <source>
        <strain evidence="2 3">PC14</strain>
    </source>
</reference>
<sequence length="121" mass="12849">MKSTSHFLLILLLAFVAGLVLPWWSVALVAFLVTLVLPLSPGKSFFGAFLSVFVLWMLLAFYADVRNDHLLANRMSEMILQVKSAPLIGVVSSVLGALVAGFAASTAAFLRAPKAAAKATA</sequence>
<organism evidence="2 3">
    <name type="scientific">Chitinophaga nivalis</name>
    <dbReference type="NCBI Taxonomy" id="2991709"/>
    <lineage>
        <taxon>Bacteria</taxon>
        <taxon>Pseudomonadati</taxon>
        <taxon>Bacteroidota</taxon>
        <taxon>Chitinophagia</taxon>
        <taxon>Chitinophagales</taxon>
        <taxon>Chitinophagaceae</taxon>
        <taxon>Chitinophaga</taxon>
    </lineage>
</organism>
<gene>
    <name evidence="2" type="ORF">OL497_13275</name>
</gene>
<evidence type="ECO:0000256" key="1">
    <source>
        <dbReference type="SAM" id="Phobius"/>
    </source>
</evidence>
<dbReference type="RefSeq" id="WP_264730823.1">
    <property type="nucleotide sequence ID" value="NZ_JAPDNR010000001.1"/>
</dbReference>
<feature type="transmembrane region" description="Helical" evidence="1">
    <location>
        <begin position="45"/>
        <end position="65"/>
    </location>
</feature>
<dbReference type="EMBL" id="JAPDNS010000001">
    <property type="protein sequence ID" value="MCW3484874.1"/>
    <property type="molecule type" value="Genomic_DNA"/>
</dbReference>
<dbReference type="Proteomes" id="UP001207742">
    <property type="component" value="Unassembled WGS sequence"/>
</dbReference>
<keyword evidence="1" id="KW-1133">Transmembrane helix</keyword>
<comment type="caution">
    <text evidence="2">The sequence shown here is derived from an EMBL/GenBank/DDBJ whole genome shotgun (WGS) entry which is preliminary data.</text>
</comment>
<accession>A0ABT3ILP5</accession>
<protein>
    <recommendedName>
        <fullName evidence="4">DUF456 domain-containing protein</fullName>
    </recommendedName>
</protein>
<feature type="transmembrane region" description="Helical" evidence="1">
    <location>
        <begin position="86"/>
        <end position="110"/>
    </location>
</feature>
<keyword evidence="1" id="KW-0812">Transmembrane</keyword>
<name>A0ABT3ILP5_9BACT</name>
<evidence type="ECO:0008006" key="4">
    <source>
        <dbReference type="Google" id="ProtNLM"/>
    </source>
</evidence>
<proteinExistence type="predicted"/>
<evidence type="ECO:0000313" key="2">
    <source>
        <dbReference type="EMBL" id="MCW3484874.1"/>
    </source>
</evidence>
<keyword evidence="1" id="KW-0472">Membrane</keyword>